<dbReference type="EMBL" id="LXQA010948985">
    <property type="protein sequence ID" value="MCI78351.1"/>
    <property type="molecule type" value="Genomic_DNA"/>
</dbReference>
<reference evidence="1 2" key="1">
    <citation type="journal article" date="2018" name="Front. Plant Sci.">
        <title>Red Clover (Trifolium pratense) and Zigzag Clover (T. medium) - A Picture of Genomic Similarities and Differences.</title>
        <authorList>
            <person name="Dluhosova J."/>
            <person name="Istvanek J."/>
            <person name="Nedelnik J."/>
            <person name="Repkova J."/>
        </authorList>
    </citation>
    <scope>NUCLEOTIDE SEQUENCE [LARGE SCALE GENOMIC DNA]</scope>
    <source>
        <strain evidence="2">cv. 10/8</strain>
        <tissue evidence="1">Leaf</tissue>
    </source>
</reference>
<sequence length="25" mass="2717">GRSEEAKVVAVVGDTDDETYDNAYI</sequence>
<dbReference type="AlphaFoldDB" id="A0A392UTY2"/>
<evidence type="ECO:0000313" key="1">
    <source>
        <dbReference type="EMBL" id="MCI78351.1"/>
    </source>
</evidence>
<proteinExistence type="predicted"/>
<evidence type="ECO:0000313" key="2">
    <source>
        <dbReference type="Proteomes" id="UP000265520"/>
    </source>
</evidence>
<gene>
    <name evidence="1" type="ORF">A2U01_0099621</name>
</gene>
<feature type="non-terminal residue" evidence="1">
    <location>
        <position position="1"/>
    </location>
</feature>
<dbReference type="Proteomes" id="UP000265520">
    <property type="component" value="Unassembled WGS sequence"/>
</dbReference>
<organism evidence="1 2">
    <name type="scientific">Trifolium medium</name>
    <dbReference type="NCBI Taxonomy" id="97028"/>
    <lineage>
        <taxon>Eukaryota</taxon>
        <taxon>Viridiplantae</taxon>
        <taxon>Streptophyta</taxon>
        <taxon>Embryophyta</taxon>
        <taxon>Tracheophyta</taxon>
        <taxon>Spermatophyta</taxon>
        <taxon>Magnoliopsida</taxon>
        <taxon>eudicotyledons</taxon>
        <taxon>Gunneridae</taxon>
        <taxon>Pentapetalae</taxon>
        <taxon>rosids</taxon>
        <taxon>fabids</taxon>
        <taxon>Fabales</taxon>
        <taxon>Fabaceae</taxon>
        <taxon>Papilionoideae</taxon>
        <taxon>50 kb inversion clade</taxon>
        <taxon>NPAAA clade</taxon>
        <taxon>Hologalegina</taxon>
        <taxon>IRL clade</taxon>
        <taxon>Trifolieae</taxon>
        <taxon>Trifolium</taxon>
    </lineage>
</organism>
<keyword evidence="2" id="KW-1185">Reference proteome</keyword>
<protein>
    <submittedName>
        <fullName evidence="1">Uncharacterized protein</fullName>
    </submittedName>
</protein>
<accession>A0A392UTY2</accession>
<comment type="caution">
    <text evidence="1">The sequence shown here is derived from an EMBL/GenBank/DDBJ whole genome shotgun (WGS) entry which is preliminary data.</text>
</comment>
<name>A0A392UTY2_9FABA</name>